<dbReference type="SMART" id="SM00448">
    <property type="entry name" value="REC"/>
    <property type="match status" value="1"/>
</dbReference>
<evidence type="ECO:0000313" key="8">
    <source>
        <dbReference type="EMBL" id="MFC4313577.1"/>
    </source>
</evidence>
<dbReference type="PRINTS" id="PR00038">
    <property type="entry name" value="HTHLUXR"/>
</dbReference>
<dbReference type="InterPro" id="IPR000792">
    <property type="entry name" value="Tscrpt_reg_LuxR_C"/>
</dbReference>
<dbReference type="PROSITE" id="PS50110">
    <property type="entry name" value="RESPONSE_REGULATORY"/>
    <property type="match status" value="1"/>
</dbReference>
<dbReference type="RefSeq" id="WP_380604017.1">
    <property type="nucleotide sequence ID" value="NZ_JBHSDU010000015.1"/>
</dbReference>
<keyword evidence="4" id="KW-0597">Phosphoprotein</keyword>
<evidence type="ECO:0000256" key="5">
    <source>
        <dbReference type="SAM" id="MobiDB-lite"/>
    </source>
</evidence>
<dbReference type="Gene3D" id="3.40.50.2300">
    <property type="match status" value="1"/>
</dbReference>
<dbReference type="Gene3D" id="1.10.10.10">
    <property type="entry name" value="Winged helix-like DNA-binding domain superfamily/Winged helix DNA-binding domain"/>
    <property type="match status" value="1"/>
</dbReference>
<organism evidence="8 9">
    <name type="scientific">Steroidobacter flavus</name>
    <dbReference type="NCBI Taxonomy" id="1842136"/>
    <lineage>
        <taxon>Bacteria</taxon>
        <taxon>Pseudomonadati</taxon>
        <taxon>Pseudomonadota</taxon>
        <taxon>Gammaproteobacteria</taxon>
        <taxon>Steroidobacterales</taxon>
        <taxon>Steroidobacteraceae</taxon>
        <taxon>Steroidobacter</taxon>
    </lineage>
</organism>
<sequence>MSRTPPTVFIVDDDADVRRALARLLCAARYVTRSFGSAGEFLAHHDPTVPGCLLLDLAMPDKSGLDVQSTLADSDCHRPIIFLSGHGSIAESVIAMRAGAVNFLTKPVENEELLGAVEEAIRMDEEQRRATGLKQIVQERIATLTPREREVLAHVVEGRMNKQIAGDLGTVLKTIKVHRARVMHKMRVRSLAQLVKLIAASGVVLDRPERNSELPHDVKYSGPMAPSGGSHSIGSGVAHW</sequence>
<evidence type="ECO:0000256" key="3">
    <source>
        <dbReference type="ARBA" id="ARBA00023163"/>
    </source>
</evidence>
<dbReference type="PANTHER" id="PTHR44688">
    <property type="entry name" value="DNA-BINDING TRANSCRIPTIONAL ACTIVATOR DEVR_DOSR"/>
    <property type="match status" value="1"/>
</dbReference>
<dbReference type="InterPro" id="IPR016032">
    <property type="entry name" value="Sig_transdc_resp-reg_C-effctor"/>
</dbReference>
<dbReference type="CDD" id="cd06170">
    <property type="entry name" value="LuxR_C_like"/>
    <property type="match status" value="1"/>
</dbReference>
<dbReference type="Pfam" id="PF00196">
    <property type="entry name" value="GerE"/>
    <property type="match status" value="1"/>
</dbReference>
<dbReference type="InterPro" id="IPR036388">
    <property type="entry name" value="WH-like_DNA-bd_sf"/>
</dbReference>
<dbReference type="Pfam" id="PF00072">
    <property type="entry name" value="Response_reg"/>
    <property type="match status" value="1"/>
</dbReference>
<dbReference type="SMART" id="SM00421">
    <property type="entry name" value="HTH_LUXR"/>
    <property type="match status" value="1"/>
</dbReference>
<dbReference type="SUPFAM" id="SSF46894">
    <property type="entry name" value="C-terminal effector domain of the bipartite response regulators"/>
    <property type="match status" value="1"/>
</dbReference>
<dbReference type="PANTHER" id="PTHR44688:SF16">
    <property type="entry name" value="DNA-BINDING TRANSCRIPTIONAL ACTIVATOR DEVR_DOSR"/>
    <property type="match status" value="1"/>
</dbReference>
<protein>
    <submittedName>
        <fullName evidence="8">Response regulator transcription factor</fullName>
    </submittedName>
</protein>
<feature type="region of interest" description="Disordered" evidence="5">
    <location>
        <begin position="214"/>
        <end position="240"/>
    </location>
</feature>
<dbReference type="InterPro" id="IPR001789">
    <property type="entry name" value="Sig_transdc_resp-reg_receiver"/>
</dbReference>
<evidence type="ECO:0000256" key="2">
    <source>
        <dbReference type="ARBA" id="ARBA00023125"/>
    </source>
</evidence>
<dbReference type="InterPro" id="IPR011006">
    <property type="entry name" value="CheY-like_superfamily"/>
</dbReference>
<accession>A0ABV8T2G7</accession>
<evidence type="ECO:0000259" key="7">
    <source>
        <dbReference type="PROSITE" id="PS50110"/>
    </source>
</evidence>
<proteinExistence type="predicted"/>
<dbReference type="PROSITE" id="PS50043">
    <property type="entry name" value="HTH_LUXR_2"/>
    <property type="match status" value="1"/>
</dbReference>
<keyword evidence="1" id="KW-0805">Transcription regulation</keyword>
<keyword evidence="2" id="KW-0238">DNA-binding</keyword>
<dbReference type="EMBL" id="JBHSDU010000015">
    <property type="protein sequence ID" value="MFC4313577.1"/>
    <property type="molecule type" value="Genomic_DNA"/>
</dbReference>
<gene>
    <name evidence="8" type="ORF">ACFPN2_31175</name>
</gene>
<evidence type="ECO:0000313" key="9">
    <source>
        <dbReference type="Proteomes" id="UP001595904"/>
    </source>
</evidence>
<name>A0ABV8T2G7_9GAMM</name>
<reference evidence="9" key="1">
    <citation type="journal article" date="2019" name="Int. J. Syst. Evol. Microbiol.">
        <title>The Global Catalogue of Microorganisms (GCM) 10K type strain sequencing project: providing services to taxonomists for standard genome sequencing and annotation.</title>
        <authorList>
            <consortium name="The Broad Institute Genomics Platform"/>
            <consortium name="The Broad Institute Genome Sequencing Center for Infectious Disease"/>
            <person name="Wu L."/>
            <person name="Ma J."/>
        </authorList>
    </citation>
    <scope>NUCLEOTIDE SEQUENCE [LARGE SCALE GENOMIC DNA]</scope>
    <source>
        <strain evidence="9">CGMCC 1.10759</strain>
    </source>
</reference>
<comment type="caution">
    <text evidence="8">The sequence shown here is derived from an EMBL/GenBank/DDBJ whole genome shotgun (WGS) entry which is preliminary data.</text>
</comment>
<dbReference type="SUPFAM" id="SSF52172">
    <property type="entry name" value="CheY-like"/>
    <property type="match status" value="1"/>
</dbReference>
<evidence type="ECO:0000256" key="1">
    <source>
        <dbReference type="ARBA" id="ARBA00023015"/>
    </source>
</evidence>
<dbReference type="Proteomes" id="UP001595904">
    <property type="component" value="Unassembled WGS sequence"/>
</dbReference>
<keyword evidence="3" id="KW-0804">Transcription</keyword>
<feature type="modified residue" description="4-aspartylphosphate" evidence="4">
    <location>
        <position position="56"/>
    </location>
</feature>
<evidence type="ECO:0000259" key="6">
    <source>
        <dbReference type="PROSITE" id="PS50043"/>
    </source>
</evidence>
<keyword evidence="9" id="KW-1185">Reference proteome</keyword>
<evidence type="ECO:0000256" key="4">
    <source>
        <dbReference type="PROSITE-ProRule" id="PRU00169"/>
    </source>
</evidence>
<feature type="domain" description="Response regulatory" evidence="7">
    <location>
        <begin position="7"/>
        <end position="121"/>
    </location>
</feature>
<feature type="domain" description="HTH luxR-type" evidence="6">
    <location>
        <begin position="137"/>
        <end position="202"/>
    </location>
</feature>